<evidence type="ECO:0000256" key="1">
    <source>
        <dbReference type="ARBA" id="ARBA00022801"/>
    </source>
</evidence>
<dbReference type="InterPro" id="IPR016035">
    <property type="entry name" value="Acyl_Trfase/lysoPLipase"/>
</dbReference>
<evidence type="ECO:0000313" key="8">
    <source>
        <dbReference type="Proteomes" id="UP000275078"/>
    </source>
</evidence>
<name>A0A3N4IA72_ASCIM</name>
<evidence type="ECO:0000256" key="4">
    <source>
        <dbReference type="PROSITE-ProRule" id="PRU01161"/>
    </source>
</evidence>
<keyword evidence="2" id="KW-0442">Lipid degradation</keyword>
<evidence type="ECO:0000313" key="7">
    <source>
        <dbReference type="EMBL" id="RPA82983.1"/>
    </source>
</evidence>
<proteinExistence type="predicted"/>
<evidence type="ECO:0000256" key="3">
    <source>
        <dbReference type="ARBA" id="ARBA00023098"/>
    </source>
</evidence>
<feature type="short sequence motif" description="GXGXXG" evidence="4">
    <location>
        <begin position="19"/>
        <end position="24"/>
    </location>
</feature>
<dbReference type="STRING" id="1160509.A0A3N4IA72"/>
<feature type="short sequence motif" description="GXSXG" evidence="4">
    <location>
        <begin position="59"/>
        <end position="63"/>
    </location>
</feature>
<comment type="caution">
    <text evidence="4">Lacks conserved residue(s) required for the propagation of feature annotation.</text>
</comment>
<organism evidence="7 8">
    <name type="scientific">Ascobolus immersus RN42</name>
    <dbReference type="NCBI Taxonomy" id="1160509"/>
    <lineage>
        <taxon>Eukaryota</taxon>
        <taxon>Fungi</taxon>
        <taxon>Dikarya</taxon>
        <taxon>Ascomycota</taxon>
        <taxon>Pezizomycotina</taxon>
        <taxon>Pezizomycetes</taxon>
        <taxon>Pezizales</taxon>
        <taxon>Ascobolaceae</taxon>
        <taxon>Ascobolus</taxon>
    </lineage>
</organism>
<evidence type="ECO:0000256" key="2">
    <source>
        <dbReference type="ARBA" id="ARBA00022963"/>
    </source>
</evidence>
<reference evidence="7 8" key="1">
    <citation type="journal article" date="2018" name="Nat. Ecol. Evol.">
        <title>Pezizomycetes genomes reveal the molecular basis of ectomycorrhizal truffle lifestyle.</title>
        <authorList>
            <person name="Murat C."/>
            <person name="Payen T."/>
            <person name="Noel B."/>
            <person name="Kuo A."/>
            <person name="Morin E."/>
            <person name="Chen J."/>
            <person name="Kohler A."/>
            <person name="Krizsan K."/>
            <person name="Balestrini R."/>
            <person name="Da Silva C."/>
            <person name="Montanini B."/>
            <person name="Hainaut M."/>
            <person name="Levati E."/>
            <person name="Barry K.W."/>
            <person name="Belfiori B."/>
            <person name="Cichocki N."/>
            <person name="Clum A."/>
            <person name="Dockter R.B."/>
            <person name="Fauchery L."/>
            <person name="Guy J."/>
            <person name="Iotti M."/>
            <person name="Le Tacon F."/>
            <person name="Lindquist E.A."/>
            <person name="Lipzen A."/>
            <person name="Malagnac F."/>
            <person name="Mello A."/>
            <person name="Molinier V."/>
            <person name="Miyauchi S."/>
            <person name="Poulain J."/>
            <person name="Riccioni C."/>
            <person name="Rubini A."/>
            <person name="Sitrit Y."/>
            <person name="Splivallo R."/>
            <person name="Traeger S."/>
            <person name="Wang M."/>
            <person name="Zifcakova L."/>
            <person name="Wipf D."/>
            <person name="Zambonelli A."/>
            <person name="Paolocci F."/>
            <person name="Nowrousian M."/>
            <person name="Ottonello S."/>
            <person name="Baldrian P."/>
            <person name="Spatafora J.W."/>
            <person name="Henrissat B."/>
            <person name="Nagy L.G."/>
            <person name="Aury J.M."/>
            <person name="Wincker P."/>
            <person name="Grigoriev I.V."/>
            <person name="Bonfante P."/>
            <person name="Martin F.M."/>
        </authorList>
    </citation>
    <scope>NUCLEOTIDE SEQUENCE [LARGE SCALE GENOMIC DNA]</scope>
    <source>
        <strain evidence="7 8">RN42</strain>
    </source>
</reference>
<keyword evidence="3" id="KW-0443">Lipid metabolism</keyword>
<dbReference type="Gene3D" id="3.40.1090.10">
    <property type="entry name" value="Cytosolic phospholipase A2 catalytic domain"/>
    <property type="match status" value="1"/>
</dbReference>
<dbReference type="GO" id="GO:0046486">
    <property type="term" value="P:glycerolipid metabolic process"/>
    <property type="evidence" value="ECO:0007669"/>
    <property type="project" value="UniProtKB-ARBA"/>
</dbReference>
<dbReference type="EMBL" id="ML119667">
    <property type="protein sequence ID" value="RPA82983.1"/>
    <property type="molecule type" value="Genomic_DNA"/>
</dbReference>
<evidence type="ECO:0000256" key="5">
    <source>
        <dbReference type="SAM" id="MobiDB-lite"/>
    </source>
</evidence>
<keyword evidence="8" id="KW-1185">Reference proteome</keyword>
<sequence length="262" mass="28658">METQQSSQPEPLILLSLDGGGIRGVSTLCILHEIMLRLQSDLNLDKLPKPCDYFHLIGGTSTGGLIALMLGRLKMSTKEAIDSYAFLAGKIFGNENRKGQALVGFLDRLNAEKGTFKATTFVNEIKNVLSSIGVNPDARMMDDIRIGQCKLPNTSDNPAKSHTTDAGNDTSLARPEKGKAFVCALSSINTTFPRLFRTYPVRSNPSANCMIWEAARATTAAPTYFKPIDIAQEYGGKDTFTPWSQAYVEKNDLDAFKKASPR</sequence>
<dbReference type="PROSITE" id="PS51635">
    <property type="entry name" value="PNPLA"/>
    <property type="match status" value="1"/>
</dbReference>
<feature type="domain" description="PNPLA" evidence="6">
    <location>
        <begin position="15"/>
        <end position="257"/>
    </location>
</feature>
<feature type="region of interest" description="Disordered" evidence="5">
    <location>
        <begin position="151"/>
        <end position="171"/>
    </location>
</feature>
<dbReference type="OrthoDB" id="1658288at2759"/>
<accession>A0A3N4IA72</accession>
<dbReference type="GO" id="GO:0016020">
    <property type="term" value="C:membrane"/>
    <property type="evidence" value="ECO:0007669"/>
    <property type="project" value="TreeGrafter"/>
</dbReference>
<dbReference type="PANTHER" id="PTHR24185">
    <property type="entry name" value="CALCIUM-INDEPENDENT PHOSPHOLIPASE A2-GAMMA"/>
    <property type="match status" value="1"/>
</dbReference>
<dbReference type="GO" id="GO:0019369">
    <property type="term" value="P:arachidonate metabolic process"/>
    <property type="evidence" value="ECO:0007669"/>
    <property type="project" value="TreeGrafter"/>
</dbReference>
<dbReference type="GO" id="GO:0047499">
    <property type="term" value="F:calcium-independent phospholipase A2 activity"/>
    <property type="evidence" value="ECO:0007669"/>
    <property type="project" value="TreeGrafter"/>
</dbReference>
<dbReference type="GO" id="GO:0016042">
    <property type="term" value="P:lipid catabolic process"/>
    <property type="evidence" value="ECO:0007669"/>
    <property type="project" value="UniProtKB-KW"/>
</dbReference>
<dbReference type="SUPFAM" id="SSF52151">
    <property type="entry name" value="FabD/lysophospholipase-like"/>
    <property type="match status" value="1"/>
</dbReference>
<gene>
    <name evidence="7" type="ORF">BJ508DRAFT_224169</name>
</gene>
<dbReference type="PANTHER" id="PTHR24185:SF1">
    <property type="entry name" value="CALCIUM-INDEPENDENT PHOSPHOLIPASE A2-GAMMA"/>
    <property type="match status" value="1"/>
</dbReference>
<dbReference type="Pfam" id="PF01734">
    <property type="entry name" value="Patatin"/>
    <property type="match status" value="1"/>
</dbReference>
<evidence type="ECO:0000259" key="6">
    <source>
        <dbReference type="PROSITE" id="PS51635"/>
    </source>
</evidence>
<keyword evidence="1" id="KW-0378">Hydrolase</keyword>
<dbReference type="Proteomes" id="UP000275078">
    <property type="component" value="Unassembled WGS sequence"/>
</dbReference>
<dbReference type="InterPro" id="IPR002641">
    <property type="entry name" value="PNPLA_dom"/>
</dbReference>
<dbReference type="AlphaFoldDB" id="A0A3N4IA72"/>
<protein>
    <submittedName>
        <fullName evidence="7">FabD/lysophospholipase-like protein</fullName>
    </submittedName>
</protein>